<evidence type="ECO:0000256" key="1">
    <source>
        <dbReference type="ARBA" id="ARBA00001452"/>
    </source>
</evidence>
<keyword evidence="6 10" id="KW-0378">Hydrolase</keyword>
<gene>
    <name evidence="13" type="ORF">C8A05DRAFT_18903</name>
</gene>
<keyword evidence="5 12" id="KW-0732">Signal</keyword>
<name>A0AAN6MEE8_9PEZI</name>
<keyword evidence="14" id="KW-1185">Reference proteome</keyword>
<protein>
    <recommendedName>
        <fullName evidence="4 10">Mannan endo-1,6-alpha-mannosidase</fullName>
        <ecNumber evidence="4 10">3.2.1.101</ecNumber>
    </recommendedName>
</protein>
<organism evidence="13 14">
    <name type="scientific">Staphylotrichum tortipilum</name>
    <dbReference type="NCBI Taxonomy" id="2831512"/>
    <lineage>
        <taxon>Eukaryota</taxon>
        <taxon>Fungi</taxon>
        <taxon>Dikarya</taxon>
        <taxon>Ascomycota</taxon>
        <taxon>Pezizomycotina</taxon>
        <taxon>Sordariomycetes</taxon>
        <taxon>Sordariomycetidae</taxon>
        <taxon>Sordariales</taxon>
        <taxon>Chaetomiaceae</taxon>
        <taxon>Staphylotrichum</taxon>
    </lineage>
</organism>
<comment type="catalytic activity">
    <reaction evidence="1 10">
        <text>Random hydrolysis of (1-&gt;6)-alpha-D-mannosidic linkages in unbranched (1-&gt;6)-mannans.</text>
        <dbReference type="EC" id="3.2.1.101"/>
    </reaction>
</comment>
<evidence type="ECO:0000256" key="6">
    <source>
        <dbReference type="ARBA" id="ARBA00022801"/>
    </source>
</evidence>
<dbReference type="InterPro" id="IPR008928">
    <property type="entry name" value="6-hairpin_glycosidase_sf"/>
</dbReference>
<evidence type="ECO:0000256" key="4">
    <source>
        <dbReference type="ARBA" id="ARBA00012350"/>
    </source>
</evidence>
<keyword evidence="7" id="KW-0472">Membrane</keyword>
<evidence type="ECO:0000256" key="3">
    <source>
        <dbReference type="ARBA" id="ARBA00009699"/>
    </source>
</evidence>
<comment type="caution">
    <text evidence="13">The sequence shown here is derived from an EMBL/GenBank/DDBJ whole genome shotgun (WGS) entry which is preliminary data.</text>
</comment>
<dbReference type="GO" id="GO:0012505">
    <property type="term" value="C:endomembrane system"/>
    <property type="evidence" value="ECO:0007669"/>
    <property type="project" value="UniProtKB-SubCell"/>
</dbReference>
<dbReference type="EC" id="3.2.1.101" evidence="4 10"/>
<dbReference type="SUPFAM" id="SSF48208">
    <property type="entry name" value="Six-hairpin glycosidases"/>
    <property type="match status" value="1"/>
</dbReference>
<dbReference type="PANTHER" id="PTHR12145">
    <property type="entry name" value="MANNAN ENDO-1,6-ALPHA-MANNOSIDASE DCW1"/>
    <property type="match status" value="1"/>
</dbReference>
<dbReference type="GO" id="GO:0016052">
    <property type="term" value="P:carbohydrate catabolic process"/>
    <property type="evidence" value="ECO:0007669"/>
    <property type="project" value="InterPro"/>
</dbReference>
<keyword evidence="8" id="KW-0325">Glycoprotein</keyword>
<evidence type="ECO:0000256" key="9">
    <source>
        <dbReference type="ARBA" id="ARBA00023295"/>
    </source>
</evidence>
<reference evidence="13" key="2">
    <citation type="submission" date="2023-05" db="EMBL/GenBank/DDBJ databases">
        <authorList>
            <consortium name="Lawrence Berkeley National Laboratory"/>
            <person name="Steindorff A."/>
            <person name="Hensen N."/>
            <person name="Bonometti L."/>
            <person name="Westerberg I."/>
            <person name="Brannstrom I.O."/>
            <person name="Guillou S."/>
            <person name="Cros-Aarteil S."/>
            <person name="Calhoun S."/>
            <person name="Haridas S."/>
            <person name="Kuo A."/>
            <person name="Mondo S."/>
            <person name="Pangilinan J."/>
            <person name="Riley R."/>
            <person name="Labutti K."/>
            <person name="Andreopoulos B."/>
            <person name="Lipzen A."/>
            <person name="Chen C."/>
            <person name="Yanf M."/>
            <person name="Daum C."/>
            <person name="Ng V."/>
            <person name="Clum A."/>
            <person name="Ohm R."/>
            <person name="Martin F."/>
            <person name="Silar P."/>
            <person name="Natvig D."/>
            <person name="Lalanne C."/>
            <person name="Gautier V."/>
            <person name="Ament-Velasquez S.L."/>
            <person name="Kruys A."/>
            <person name="Hutchinson M.I."/>
            <person name="Powell A.J."/>
            <person name="Barry K."/>
            <person name="Miller A.N."/>
            <person name="Grigoriev I.V."/>
            <person name="Debuchy R."/>
            <person name="Gladieux P."/>
            <person name="Thoren M.H."/>
            <person name="Johannesson H."/>
        </authorList>
    </citation>
    <scope>NUCLEOTIDE SEQUENCE</scope>
    <source>
        <strain evidence="13">CBS 103.79</strain>
    </source>
</reference>
<evidence type="ECO:0000256" key="8">
    <source>
        <dbReference type="ARBA" id="ARBA00023180"/>
    </source>
</evidence>
<dbReference type="Gene3D" id="1.50.10.20">
    <property type="match status" value="1"/>
</dbReference>
<reference evidence="13" key="1">
    <citation type="journal article" date="2023" name="Mol. Phylogenet. Evol.">
        <title>Genome-scale phylogeny and comparative genomics of the fungal order Sordariales.</title>
        <authorList>
            <person name="Hensen N."/>
            <person name="Bonometti L."/>
            <person name="Westerberg I."/>
            <person name="Brannstrom I.O."/>
            <person name="Guillou S."/>
            <person name="Cros-Aarteil S."/>
            <person name="Calhoun S."/>
            <person name="Haridas S."/>
            <person name="Kuo A."/>
            <person name="Mondo S."/>
            <person name="Pangilinan J."/>
            <person name="Riley R."/>
            <person name="LaButti K."/>
            <person name="Andreopoulos B."/>
            <person name="Lipzen A."/>
            <person name="Chen C."/>
            <person name="Yan M."/>
            <person name="Daum C."/>
            <person name="Ng V."/>
            <person name="Clum A."/>
            <person name="Steindorff A."/>
            <person name="Ohm R.A."/>
            <person name="Martin F."/>
            <person name="Silar P."/>
            <person name="Natvig D.O."/>
            <person name="Lalanne C."/>
            <person name="Gautier V."/>
            <person name="Ament-Velasquez S.L."/>
            <person name="Kruys A."/>
            <person name="Hutchinson M.I."/>
            <person name="Powell A.J."/>
            <person name="Barry K."/>
            <person name="Miller A.N."/>
            <person name="Grigoriev I.V."/>
            <person name="Debuchy R."/>
            <person name="Gladieux P."/>
            <person name="Hiltunen Thoren M."/>
            <person name="Johannesson H."/>
        </authorList>
    </citation>
    <scope>NUCLEOTIDE SEQUENCE</scope>
    <source>
        <strain evidence="13">CBS 103.79</strain>
    </source>
</reference>
<accession>A0AAN6MEE8</accession>
<sequence length="454" mass="49300">MILTRFAAVALLGAGVADAFYSIATTADIKATAADIAWDLLQYYKGNQSGQTPGILPGPPPAGDYYWWEAGAMWGTLIDYWKLTGDDSYNKLITDAMLWQVGPDKDYMPPNVTASLGNDDQGFWGMSAMLAAENNFPNPPPDQPQWLALAQAVFHTQADPQRHDETCNGGLRWQIPLSNNGYDYKNSIANGCFFNLGARLARYTNNQTYADWAEKTWDWVTSVGFMDAKYNIYDGGHVQNNCTDINRAQFSYNNAVYLLGAAFMYNYTNGDEKWKGRLTGLVDATITTFFPDNIAYEIACEEHMSCTTDMLSFKGYLHRWLATATQIAPFLAPTVLPVLKTSTEAAIATCAGEVNARTCGFKWTTKAYDGSHGAGQQMNVLAAVSSLLITQAAPPVTNATGGTSKGDPNAGMHSDNFKGELPPLTVGDKAGASILTIVMLVSVVGTMGWMSTGI</sequence>
<dbReference type="InterPro" id="IPR005198">
    <property type="entry name" value="Glyco_hydro_76"/>
</dbReference>
<feature type="region of interest" description="Disordered" evidence="11">
    <location>
        <begin position="396"/>
        <end position="416"/>
    </location>
</feature>
<comment type="similarity">
    <text evidence="3 10">Belongs to the glycosyl hydrolase 76 family.</text>
</comment>
<feature type="signal peptide" evidence="12">
    <location>
        <begin position="1"/>
        <end position="19"/>
    </location>
</feature>
<proteinExistence type="inferred from homology"/>
<feature type="chain" id="PRO_5042862383" description="Mannan endo-1,6-alpha-mannosidase" evidence="12">
    <location>
        <begin position="20"/>
        <end position="454"/>
    </location>
</feature>
<evidence type="ECO:0000256" key="10">
    <source>
        <dbReference type="PIRNR" id="PIRNR016302"/>
    </source>
</evidence>
<dbReference type="FunFam" id="1.50.10.20:FF:000006">
    <property type="entry name" value="Mannan endo-1,6-alpha-mannosidase"/>
    <property type="match status" value="1"/>
</dbReference>
<dbReference type="Pfam" id="PF03663">
    <property type="entry name" value="Glyco_hydro_76"/>
    <property type="match status" value="1"/>
</dbReference>
<dbReference type="GO" id="GO:0008496">
    <property type="term" value="F:mannan endo-1,6-alpha-mannosidase activity"/>
    <property type="evidence" value="ECO:0007669"/>
    <property type="project" value="UniProtKB-UniRule"/>
</dbReference>
<dbReference type="InterPro" id="IPR014480">
    <property type="entry name" value="Mannan-1_6-alpha_mannosidase"/>
</dbReference>
<dbReference type="Proteomes" id="UP001303889">
    <property type="component" value="Unassembled WGS sequence"/>
</dbReference>
<dbReference type="EMBL" id="MU855919">
    <property type="protein sequence ID" value="KAK3898543.1"/>
    <property type="molecule type" value="Genomic_DNA"/>
</dbReference>
<comment type="subcellular location">
    <subcellularLocation>
        <location evidence="2">Endomembrane system</location>
    </subcellularLocation>
</comment>
<keyword evidence="9 10" id="KW-0326">Glycosidase</keyword>
<evidence type="ECO:0000256" key="2">
    <source>
        <dbReference type="ARBA" id="ARBA00004308"/>
    </source>
</evidence>
<dbReference type="AlphaFoldDB" id="A0AAN6MEE8"/>
<evidence type="ECO:0000313" key="14">
    <source>
        <dbReference type="Proteomes" id="UP001303889"/>
    </source>
</evidence>
<evidence type="ECO:0000256" key="5">
    <source>
        <dbReference type="ARBA" id="ARBA00022729"/>
    </source>
</evidence>
<evidence type="ECO:0000256" key="11">
    <source>
        <dbReference type="SAM" id="MobiDB-lite"/>
    </source>
</evidence>
<dbReference type="PIRSF" id="PIRSF016302">
    <property type="entry name" value="Man_a_manosd"/>
    <property type="match status" value="1"/>
</dbReference>
<evidence type="ECO:0000256" key="7">
    <source>
        <dbReference type="ARBA" id="ARBA00023136"/>
    </source>
</evidence>
<dbReference type="GO" id="GO:0009272">
    <property type="term" value="P:fungal-type cell wall biogenesis"/>
    <property type="evidence" value="ECO:0007669"/>
    <property type="project" value="TreeGrafter"/>
</dbReference>
<evidence type="ECO:0000256" key="12">
    <source>
        <dbReference type="SAM" id="SignalP"/>
    </source>
</evidence>
<dbReference type="PANTHER" id="PTHR12145:SF36">
    <property type="entry name" value="MANNAN ENDO-1,6-ALPHA-MANNOSIDASE DCW1"/>
    <property type="match status" value="1"/>
</dbReference>
<evidence type="ECO:0000313" key="13">
    <source>
        <dbReference type="EMBL" id="KAK3898543.1"/>
    </source>
</evidence>